<accession>A0A1R2C1U1</accession>
<sequence>MFNKFIILLLGLYSITATDSIINNLQSNGFSYFFEGFLQGVQVDPSNPSNCVKSYSMISSSFDIVLKNLVTLDLNIIFNLINDANDFINQFMASYELCNYALFTEKYLTDQSTAILNVLINAFGNFSQLINSIVDFVNAIGSGDYMNMGFFFGKIIRYAFGVSL</sequence>
<feature type="signal peptide" evidence="1">
    <location>
        <begin position="1"/>
        <end position="17"/>
    </location>
</feature>
<dbReference type="Proteomes" id="UP000187209">
    <property type="component" value="Unassembled WGS sequence"/>
</dbReference>
<gene>
    <name evidence="2" type="ORF">SteCoe_16223</name>
</gene>
<comment type="caution">
    <text evidence="2">The sequence shown here is derived from an EMBL/GenBank/DDBJ whole genome shotgun (WGS) entry which is preliminary data.</text>
</comment>
<evidence type="ECO:0008006" key="4">
    <source>
        <dbReference type="Google" id="ProtNLM"/>
    </source>
</evidence>
<dbReference type="AlphaFoldDB" id="A0A1R2C1U1"/>
<keyword evidence="1" id="KW-0732">Signal</keyword>
<dbReference type="OrthoDB" id="324925at2759"/>
<protein>
    <recommendedName>
        <fullName evidence="4">Transmembrane protein</fullName>
    </recommendedName>
</protein>
<name>A0A1R2C1U1_9CILI</name>
<evidence type="ECO:0000256" key="1">
    <source>
        <dbReference type="SAM" id="SignalP"/>
    </source>
</evidence>
<organism evidence="2 3">
    <name type="scientific">Stentor coeruleus</name>
    <dbReference type="NCBI Taxonomy" id="5963"/>
    <lineage>
        <taxon>Eukaryota</taxon>
        <taxon>Sar</taxon>
        <taxon>Alveolata</taxon>
        <taxon>Ciliophora</taxon>
        <taxon>Postciliodesmatophora</taxon>
        <taxon>Heterotrichea</taxon>
        <taxon>Heterotrichida</taxon>
        <taxon>Stentoridae</taxon>
        <taxon>Stentor</taxon>
    </lineage>
</organism>
<reference evidence="2 3" key="1">
    <citation type="submission" date="2016-11" db="EMBL/GenBank/DDBJ databases">
        <title>The macronuclear genome of Stentor coeruleus: a giant cell with tiny introns.</title>
        <authorList>
            <person name="Slabodnick M."/>
            <person name="Ruby J.G."/>
            <person name="Reiff S.B."/>
            <person name="Swart E.C."/>
            <person name="Gosai S."/>
            <person name="Prabakaran S."/>
            <person name="Witkowska E."/>
            <person name="Larue G.E."/>
            <person name="Fisher S."/>
            <person name="Freeman R.M."/>
            <person name="Gunawardena J."/>
            <person name="Chu W."/>
            <person name="Stover N.A."/>
            <person name="Gregory B.D."/>
            <person name="Nowacki M."/>
            <person name="Derisi J."/>
            <person name="Roy S.W."/>
            <person name="Marshall W.F."/>
            <person name="Sood P."/>
        </authorList>
    </citation>
    <scope>NUCLEOTIDE SEQUENCE [LARGE SCALE GENOMIC DNA]</scope>
    <source>
        <strain evidence="2">WM001</strain>
    </source>
</reference>
<dbReference type="EMBL" id="MPUH01000321">
    <property type="protein sequence ID" value="OMJ82950.1"/>
    <property type="molecule type" value="Genomic_DNA"/>
</dbReference>
<proteinExistence type="predicted"/>
<evidence type="ECO:0000313" key="2">
    <source>
        <dbReference type="EMBL" id="OMJ82950.1"/>
    </source>
</evidence>
<feature type="chain" id="PRO_5012864961" description="Transmembrane protein" evidence="1">
    <location>
        <begin position="18"/>
        <end position="164"/>
    </location>
</feature>
<evidence type="ECO:0000313" key="3">
    <source>
        <dbReference type="Proteomes" id="UP000187209"/>
    </source>
</evidence>
<keyword evidence="3" id="KW-1185">Reference proteome</keyword>